<name>A0A149UWT3_9PROT</name>
<evidence type="ECO:0000313" key="5">
    <source>
        <dbReference type="Proteomes" id="UP000075377"/>
    </source>
</evidence>
<dbReference type="GO" id="GO:0016990">
    <property type="term" value="F:arginine deiminase activity"/>
    <property type="evidence" value="ECO:0007669"/>
    <property type="project" value="UniProtKB-EC"/>
</dbReference>
<evidence type="ECO:0000256" key="2">
    <source>
        <dbReference type="ARBA" id="ARBA00012171"/>
    </source>
</evidence>
<protein>
    <recommendedName>
        <fullName evidence="2">arginine deiminase</fullName>
        <ecNumber evidence="2">3.5.3.6</ecNumber>
    </recommendedName>
</protein>
<dbReference type="PANTHER" id="PTHR47271:SF2">
    <property type="entry name" value="ARGININE DEIMINASE"/>
    <property type="match status" value="1"/>
</dbReference>
<dbReference type="RefSeq" id="WP_061498444.1">
    <property type="nucleotide sequence ID" value="NZ_LHZX01000157.1"/>
</dbReference>
<accession>A0A149UWT3</accession>
<comment type="pathway">
    <text evidence="1">Amino-acid degradation; L-arginine degradation via ADI pathway; carbamoyl phosphate from L-arginine: step 1/2.</text>
</comment>
<proteinExistence type="predicted"/>
<organism evidence="4 5">
    <name type="scientific">Acetobacter malorum</name>
    <dbReference type="NCBI Taxonomy" id="178901"/>
    <lineage>
        <taxon>Bacteria</taxon>
        <taxon>Pseudomonadati</taxon>
        <taxon>Pseudomonadota</taxon>
        <taxon>Alphaproteobacteria</taxon>
        <taxon>Acetobacterales</taxon>
        <taxon>Acetobacteraceae</taxon>
        <taxon>Acetobacter</taxon>
    </lineage>
</organism>
<dbReference type="Proteomes" id="UP000075377">
    <property type="component" value="Unassembled WGS sequence"/>
</dbReference>
<evidence type="ECO:0000256" key="3">
    <source>
        <dbReference type="ARBA" id="ARBA00049429"/>
    </source>
</evidence>
<reference evidence="4 5" key="1">
    <citation type="submission" date="2015-06" db="EMBL/GenBank/DDBJ databases">
        <title>Improved classification and identification of acetic acid bacteria using matrix-assisted laser desorption/ionization time-of-flight mass spectrometry; Gluconobacter nephelii and Gluconobacter uchimurae are later heterotypic synonyms of Gluconobacter japonicus and Gluconobacter oxydans, respectively.</title>
        <authorList>
            <person name="Li L."/>
            <person name="Cleenwerck I."/>
            <person name="De Vuyst L."/>
            <person name="Vandamme P."/>
        </authorList>
    </citation>
    <scope>NUCLEOTIDE SEQUENCE [LARGE SCALE GENOMIC DNA]</scope>
    <source>
        <strain evidence="4 5">LMG 1699</strain>
    </source>
</reference>
<gene>
    <name evidence="4" type="ORF">AD951_01255</name>
</gene>
<dbReference type="GO" id="GO:0019546">
    <property type="term" value="P:L-arginine deiminase pathway"/>
    <property type="evidence" value="ECO:0007669"/>
    <property type="project" value="TreeGrafter"/>
</dbReference>
<dbReference type="AlphaFoldDB" id="A0A149UWT3"/>
<evidence type="ECO:0000256" key="1">
    <source>
        <dbReference type="ARBA" id="ARBA00005213"/>
    </source>
</evidence>
<dbReference type="Gene3D" id="3.75.10.10">
    <property type="entry name" value="L-arginine/glycine Amidinotransferase, Chain A"/>
    <property type="match status" value="1"/>
</dbReference>
<comment type="caution">
    <text evidence="4">The sequence shown here is derived from an EMBL/GenBank/DDBJ whole genome shotgun (WGS) entry which is preliminary data.</text>
</comment>
<dbReference type="EC" id="3.5.3.6" evidence="2"/>
<sequence>MVANRWFIDSETGELADVLLCPPEYYQWIPSNDIAIQTMANGGTIDRTALTEQFGELVSSLKGADVSCHFLKPHPDMPYQVYTRDSSQTTPFGTVVTRLMRKERVAEEGEIRSFYAPDEIWKSCTKGHIEGGDIHIIRPGLLAVGVSGGRTDEAGAAEFISWFEEAGWTCRMIRFPEHFLHLDVIFTMVAENLAIAAVDCLADEDLDWFKANGIRLLPVTYKEAMRDMGCNVLALGKDRVISPYHSTRINSVLRAEGLTVFDPKLDQFSRGGGSVHCMTMPLRRKSLLSA</sequence>
<dbReference type="Pfam" id="PF19420">
    <property type="entry name" value="DDAH_eukar"/>
    <property type="match status" value="1"/>
</dbReference>
<evidence type="ECO:0000313" key="4">
    <source>
        <dbReference type="EMBL" id="KXV72398.1"/>
    </source>
</evidence>
<dbReference type="SUPFAM" id="SSF55909">
    <property type="entry name" value="Pentein"/>
    <property type="match status" value="1"/>
</dbReference>
<dbReference type="EMBL" id="LHZX01000157">
    <property type="protein sequence ID" value="KXV72398.1"/>
    <property type="molecule type" value="Genomic_DNA"/>
</dbReference>
<comment type="catalytic activity">
    <reaction evidence="3">
        <text>L-arginine + H2O = L-citrulline + NH4(+)</text>
        <dbReference type="Rhea" id="RHEA:19597"/>
        <dbReference type="ChEBI" id="CHEBI:15377"/>
        <dbReference type="ChEBI" id="CHEBI:28938"/>
        <dbReference type="ChEBI" id="CHEBI:32682"/>
        <dbReference type="ChEBI" id="CHEBI:57743"/>
        <dbReference type="EC" id="3.5.3.6"/>
    </reaction>
</comment>
<dbReference type="PATRIC" id="fig|178901.14.peg.1831"/>
<dbReference type="PANTHER" id="PTHR47271">
    <property type="entry name" value="ARGININE DEIMINASE"/>
    <property type="match status" value="1"/>
</dbReference>
<dbReference type="OrthoDB" id="9807502at2"/>